<dbReference type="AlphaFoldDB" id="A0AAE8G7U8"/>
<sequence length="581" mass="67919">MNKDQNLVQLWLIIKSIYELKCHLSAYGFWVFIRFIQLYGNQTSDKVSLEVLAQLIGVQHKKLRIVLDELEQNKLLVITYPYSGRLTRVRQIRVRMDDVTYKMYESILNGDDRGKDEIKRLKKMYPLFVLMQQLFKHAQTILITNKREDDKQTGLDFRSLLVLFTLLRYSNRFGIVLGCGTSKIGQTTGLQKQSIYQSLNKLMEMGVIQSRAEGNIRSPFIDFEAPIYSLNLSHAVFEDQKIFGNFYIIEYPEQHLFEVDKLVRVRKLIHELLSTGSDKTQLDSQIWEILKKQPKSLLSGTEQRQHNYPFCYYDVFNIAESASYVSGQTSLLKQIIHFLVRFDQLPEAFLKFLKYDELGQNKNQVAESYFKKSTGLLQSYLEQHCGQIFSDDNQLANQLRKSPRPLLQLFPSKNVLFGSRYLRLDHFLAETNTSLLSFVAENFLEDMGTTLTDDAVKTNTATEFVEPSRDGIERYFEDIILWELDLIALNQIYFYLRMSEAVQIAQYGRLRIQPDFRIIPRSQKQVRYSCIFERMGGLKTNHYYLGTLKISESDTNEKGVTFEYTKIDPTDEELKVFGLRF</sequence>
<dbReference type="RefSeq" id="WP_130173692.1">
    <property type="nucleotide sequence ID" value="NZ_SGTH01000006.1"/>
</dbReference>
<reference evidence="1 2" key="1">
    <citation type="submission" date="2019-02" db="EMBL/GenBank/DDBJ databases">
        <title>The Batch Genome Submission of Acinetobacter spp. strains.</title>
        <authorList>
            <person name="Qin J."/>
            <person name="Hu Y."/>
            <person name="Ye H."/>
            <person name="Wei L."/>
            <person name="Feng Y."/>
            <person name="Zong Z."/>
        </authorList>
    </citation>
    <scope>NUCLEOTIDE SEQUENCE [LARGE SCALE GENOMIC DNA]</scope>
    <source>
        <strain evidence="1 2">WCHAP100012</strain>
    </source>
</reference>
<name>A0AAE8G7U8_ACIPI</name>
<gene>
    <name evidence="1" type="ORF">EXD98_13970</name>
</gene>
<comment type="caution">
    <text evidence="1">The sequence shown here is derived from an EMBL/GenBank/DDBJ whole genome shotgun (WGS) entry which is preliminary data.</text>
</comment>
<proteinExistence type="predicted"/>
<dbReference type="EMBL" id="SGTH01000006">
    <property type="protein sequence ID" value="RZH26947.1"/>
    <property type="molecule type" value="Genomic_DNA"/>
</dbReference>
<protein>
    <submittedName>
        <fullName evidence="1">Uncharacterized protein</fullName>
    </submittedName>
</protein>
<evidence type="ECO:0000313" key="1">
    <source>
        <dbReference type="EMBL" id="RZH26947.1"/>
    </source>
</evidence>
<organism evidence="1 2">
    <name type="scientific">Acinetobacter pittii</name>
    <name type="common">Acinetobacter genomosp. 3</name>
    <dbReference type="NCBI Taxonomy" id="48296"/>
    <lineage>
        <taxon>Bacteria</taxon>
        <taxon>Pseudomonadati</taxon>
        <taxon>Pseudomonadota</taxon>
        <taxon>Gammaproteobacteria</taxon>
        <taxon>Moraxellales</taxon>
        <taxon>Moraxellaceae</taxon>
        <taxon>Acinetobacter</taxon>
        <taxon>Acinetobacter calcoaceticus/baumannii complex</taxon>
    </lineage>
</organism>
<evidence type="ECO:0000313" key="2">
    <source>
        <dbReference type="Proteomes" id="UP000294065"/>
    </source>
</evidence>
<accession>A0AAE8G7U8</accession>
<dbReference type="Proteomes" id="UP000294065">
    <property type="component" value="Unassembled WGS sequence"/>
</dbReference>